<name>A0A3M0A5A3_9GAMM</name>
<feature type="transmembrane region" description="Helical" evidence="11">
    <location>
        <begin position="377"/>
        <end position="399"/>
    </location>
</feature>
<dbReference type="SMART" id="SM00228">
    <property type="entry name" value="PDZ"/>
    <property type="match status" value="2"/>
</dbReference>
<reference evidence="13 14" key="1">
    <citation type="submission" date="2018-10" db="EMBL/GenBank/DDBJ databases">
        <title>Genomic Encyclopedia of Type Strains, Phase IV (KMG-IV): sequencing the most valuable type-strain genomes for metagenomic binning, comparative biology and taxonomic classification.</title>
        <authorList>
            <person name="Goeker M."/>
        </authorList>
    </citation>
    <scope>NUCLEOTIDE SEQUENCE [LARGE SCALE GENOMIC DNA]</scope>
    <source>
        <strain evidence="13 14">DSM 25080</strain>
    </source>
</reference>
<dbReference type="PANTHER" id="PTHR42837:SF2">
    <property type="entry name" value="MEMBRANE METALLOPROTEASE ARASP2, CHLOROPLASTIC-RELATED"/>
    <property type="match status" value="1"/>
</dbReference>
<keyword evidence="14" id="KW-1185">Reference proteome</keyword>
<dbReference type="NCBIfam" id="TIGR00054">
    <property type="entry name" value="RIP metalloprotease RseP"/>
    <property type="match status" value="1"/>
</dbReference>
<evidence type="ECO:0000256" key="6">
    <source>
        <dbReference type="ARBA" id="ARBA00022801"/>
    </source>
</evidence>
<evidence type="ECO:0000256" key="10">
    <source>
        <dbReference type="ARBA" id="ARBA00023136"/>
    </source>
</evidence>
<sequence>MVELIQTILIALLTLGILVSIHEFGHFWVARRCGVKVLKFSIGFGPDLLRYTAKDGVVYSLSALPLGGYVRMAGEHDDESRDSEPHEMFDAKTVWQRIAIVGAGPAINLLLAVIVFFGLSLRGEVGLAPVIGSYEPATPAASRDLSAGQEIYAVDGEETSTWRDVSLALLDRVGESGLVTFTVGYPESTLTYDVSVPIEGFLSEGEVSDPIEELGIKPWLPPLKLEVSSVQAESPAEIAGLLAGDVIETTDSESFERFSQWSDYIQAHADQEVMLGLVRNGEALNLIIIPKESELNNERRVLLGVSLMQQSWPEEMVRRYHYSIPEALVNGVDRTVETSIFIVKSIAKMITGDISTKNLSGPITIAKVASDSAANGIVSWLSLLALLSVSLGVLNLLPIPVLDGGHLLFYFIEAVKGSPVNERVQQYGMQAGMALVLLVTLLAIYNDILRL</sequence>
<accession>A0A3M0A5A3</accession>
<dbReference type="InterPro" id="IPR008915">
    <property type="entry name" value="Peptidase_M50"/>
</dbReference>
<evidence type="ECO:0000256" key="7">
    <source>
        <dbReference type="ARBA" id="ARBA00022833"/>
    </source>
</evidence>
<dbReference type="GO" id="GO:0046872">
    <property type="term" value="F:metal ion binding"/>
    <property type="evidence" value="ECO:0007669"/>
    <property type="project" value="UniProtKB-KW"/>
</dbReference>
<dbReference type="RefSeq" id="WP_121877331.1">
    <property type="nucleotide sequence ID" value="NZ_REFJ01000005.1"/>
</dbReference>
<dbReference type="GO" id="GO:0016020">
    <property type="term" value="C:membrane"/>
    <property type="evidence" value="ECO:0007669"/>
    <property type="project" value="UniProtKB-SubCell"/>
</dbReference>
<proteinExistence type="inferred from homology"/>
<keyword evidence="7 11" id="KW-0862">Zinc</keyword>
<evidence type="ECO:0000256" key="3">
    <source>
        <dbReference type="ARBA" id="ARBA00007931"/>
    </source>
</evidence>
<dbReference type="InterPro" id="IPR001478">
    <property type="entry name" value="PDZ"/>
</dbReference>
<evidence type="ECO:0000256" key="9">
    <source>
        <dbReference type="ARBA" id="ARBA00023049"/>
    </source>
</evidence>
<dbReference type="EC" id="3.4.24.-" evidence="11"/>
<comment type="caution">
    <text evidence="13">The sequence shown here is derived from an EMBL/GenBank/DDBJ whole genome shotgun (WGS) entry which is preliminary data.</text>
</comment>
<comment type="similarity">
    <text evidence="3 11">Belongs to the peptidase M50B family.</text>
</comment>
<dbReference type="Pfam" id="PF02163">
    <property type="entry name" value="Peptidase_M50"/>
    <property type="match status" value="1"/>
</dbReference>
<keyword evidence="8 11" id="KW-1133">Transmembrane helix</keyword>
<evidence type="ECO:0000256" key="5">
    <source>
        <dbReference type="ARBA" id="ARBA00022692"/>
    </source>
</evidence>
<dbReference type="CDD" id="cd06163">
    <property type="entry name" value="S2P-M50_PDZ_RseP-like"/>
    <property type="match status" value="1"/>
</dbReference>
<keyword evidence="6 11" id="KW-0378">Hydrolase</keyword>
<dbReference type="InterPro" id="IPR036034">
    <property type="entry name" value="PDZ_sf"/>
</dbReference>
<dbReference type="Pfam" id="PF17820">
    <property type="entry name" value="PDZ_6"/>
    <property type="match status" value="1"/>
</dbReference>
<evidence type="ECO:0000256" key="11">
    <source>
        <dbReference type="RuleBase" id="RU362031"/>
    </source>
</evidence>
<keyword evidence="11" id="KW-0479">Metal-binding</keyword>
<protein>
    <recommendedName>
        <fullName evidence="11">Zinc metalloprotease</fullName>
        <ecNumber evidence="11">3.4.24.-</ecNumber>
    </recommendedName>
</protein>
<evidence type="ECO:0000259" key="12">
    <source>
        <dbReference type="SMART" id="SM00228"/>
    </source>
</evidence>
<evidence type="ECO:0000256" key="8">
    <source>
        <dbReference type="ARBA" id="ARBA00022989"/>
    </source>
</evidence>
<dbReference type="OrthoDB" id="9782003at2"/>
<dbReference type="GO" id="GO:0006508">
    <property type="term" value="P:proteolysis"/>
    <property type="evidence" value="ECO:0007669"/>
    <property type="project" value="UniProtKB-KW"/>
</dbReference>
<dbReference type="EMBL" id="REFJ01000005">
    <property type="protein sequence ID" value="RMA78679.1"/>
    <property type="molecule type" value="Genomic_DNA"/>
</dbReference>
<dbReference type="InterPro" id="IPR004387">
    <property type="entry name" value="Pept_M50_Zn"/>
</dbReference>
<dbReference type="GO" id="GO:0004222">
    <property type="term" value="F:metalloendopeptidase activity"/>
    <property type="evidence" value="ECO:0007669"/>
    <property type="project" value="InterPro"/>
</dbReference>
<evidence type="ECO:0000313" key="14">
    <source>
        <dbReference type="Proteomes" id="UP000267187"/>
    </source>
</evidence>
<dbReference type="InterPro" id="IPR041489">
    <property type="entry name" value="PDZ_6"/>
</dbReference>
<feature type="domain" description="PDZ" evidence="12">
    <location>
        <begin position="197"/>
        <end position="281"/>
    </location>
</feature>
<evidence type="ECO:0000256" key="2">
    <source>
        <dbReference type="ARBA" id="ARBA00004141"/>
    </source>
</evidence>
<dbReference type="AlphaFoldDB" id="A0A3M0A5A3"/>
<dbReference type="Gene3D" id="2.30.42.10">
    <property type="match status" value="2"/>
</dbReference>
<keyword evidence="4 13" id="KW-0645">Protease</keyword>
<comment type="cofactor">
    <cofactor evidence="1 11">
        <name>Zn(2+)</name>
        <dbReference type="ChEBI" id="CHEBI:29105"/>
    </cofactor>
</comment>
<dbReference type="SUPFAM" id="SSF50156">
    <property type="entry name" value="PDZ domain-like"/>
    <property type="match status" value="2"/>
</dbReference>
<evidence type="ECO:0000256" key="4">
    <source>
        <dbReference type="ARBA" id="ARBA00022670"/>
    </source>
</evidence>
<feature type="transmembrane region" description="Helical" evidence="11">
    <location>
        <begin position="6"/>
        <end position="29"/>
    </location>
</feature>
<keyword evidence="5 11" id="KW-0812">Transmembrane</keyword>
<dbReference type="PANTHER" id="PTHR42837">
    <property type="entry name" value="REGULATOR OF SIGMA-E PROTEASE RSEP"/>
    <property type="match status" value="1"/>
</dbReference>
<organism evidence="13 14">
    <name type="scientific">Umboniibacter marinipuniceus</name>
    <dbReference type="NCBI Taxonomy" id="569599"/>
    <lineage>
        <taxon>Bacteria</taxon>
        <taxon>Pseudomonadati</taxon>
        <taxon>Pseudomonadota</taxon>
        <taxon>Gammaproteobacteria</taxon>
        <taxon>Cellvibrionales</taxon>
        <taxon>Cellvibrionaceae</taxon>
        <taxon>Umboniibacter</taxon>
    </lineage>
</organism>
<gene>
    <name evidence="13" type="ORF">DFR27_2010</name>
</gene>
<feature type="transmembrane region" description="Helical" evidence="11">
    <location>
        <begin position="94"/>
        <end position="119"/>
    </location>
</feature>
<comment type="subcellular location">
    <subcellularLocation>
        <location evidence="2">Membrane</location>
        <topology evidence="2">Multi-pass membrane protein</topology>
    </subcellularLocation>
</comment>
<evidence type="ECO:0000256" key="1">
    <source>
        <dbReference type="ARBA" id="ARBA00001947"/>
    </source>
</evidence>
<feature type="domain" description="PDZ" evidence="12">
    <location>
        <begin position="115"/>
        <end position="187"/>
    </location>
</feature>
<keyword evidence="9 11" id="KW-0482">Metalloprotease</keyword>
<keyword evidence="10 11" id="KW-0472">Membrane</keyword>
<evidence type="ECO:0000313" key="13">
    <source>
        <dbReference type="EMBL" id="RMA78679.1"/>
    </source>
</evidence>
<dbReference type="Proteomes" id="UP000267187">
    <property type="component" value="Unassembled WGS sequence"/>
</dbReference>
<feature type="transmembrane region" description="Helical" evidence="11">
    <location>
        <begin position="427"/>
        <end position="445"/>
    </location>
</feature>